<gene>
    <name evidence="1" type="ORF">JOC27_000509</name>
</gene>
<evidence type="ECO:0000313" key="1">
    <source>
        <dbReference type="EMBL" id="MBM7657068.1"/>
    </source>
</evidence>
<dbReference type="RefSeq" id="WP_205005428.1">
    <property type="nucleotide sequence ID" value="NZ_CBCRXA010000003.1"/>
</dbReference>
<dbReference type="Pfam" id="PF14253">
    <property type="entry name" value="AbiH"/>
    <property type="match status" value="1"/>
</dbReference>
<dbReference type="EMBL" id="JAFBEV010000003">
    <property type="protein sequence ID" value="MBM7657068.1"/>
    <property type="molecule type" value="Genomic_DNA"/>
</dbReference>
<name>A0ABS2Q5L2_9BACL</name>
<reference evidence="1 2" key="1">
    <citation type="submission" date="2021-01" db="EMBL/GenBank/DDBJ databases">
        <title>Genomic Encyclopedia of Type Strains, Phase IV (KMG-IV): sequencing the most valuable type-strain genomes for metagenomic binning, comparative biology and taxonomic classification.</title>
        <authorList>
            <person name="Goeker M."/>
        </authorList>
    </citation>
    <scope>NUCLEOTIDE SEQUENCE [LARGE SCALE GENOMIC DNA]</scope>
    <source>
        <strain evidence="1 2">DSM 100968</strain>
    </source>
</reference>
<keyword evidence="2" id="KW-1185">Reference proteome</keyword>
<evidence type="ECO:0000313" key="2">
    <source>
        <dbReference type="Proteomes" id="UP000823201"/>
    </source>
</evidence>
<dbReference type="Proteomes" id="UP000823201">
    <property type="component" value="Unassembled WGS sequence"/>
</dbReference>
<dbReference type="InterPro" id="IPR025935">
    <property type="entry name" value="AbiH"/>
</dbReference>
<comment type="caution">
    <text evidence="1">The sequence shown here is derived from an EMBL/GenBank/DDBJ whole genome shotgun (WGS) entry which is preliminary data.</text>
</comment>
<sequence>MSKLFIIGNGFDLAHGLPTAYQDFHRYLSNLYTEAETQQQIIPEPHKTPRGEWVYEMDQIVGFLMTLIANSQRAGNNWSDLEEALGHLDFSYCFDWFEKPLEKNGAVDRKKLVQINKDISADLEGPTLKILDFFSSWIDSIKIDKDIVAKKDFQKLINLSEDLFLTFNYTNTLEKVYGVSRNVWHIHGKQGEKLIFGHGNSQGYNDACIHENIGAEHALNYIRKSLKKDCQSACMRNKDFFDVLKMHPVNKIYSYGFSFSDVDKIYLRKIFNCIVIDVPLGQLTWYFNDYDKNNFEGYKKILINCGFDGQFATFHIAEDFNQANFEKSE</sequence>
<evidence type="ECO:0008006" key="3">
    <source>
        <dbReference type="Google" id="ProtNLM"/>
    </source>
</evidence>
<proteinExistence type="predicted"/>
<organism evidence="1 2">
    <name type="scientific">Sporolactobacillus spathodeae</name>
    <dbReference type="NCBI Taxonomy" id="1465502"/>
    <lineage>
        <taxon>Bacteria</taxon>
        <taxon>Bacillati</taxon>
        <taxon>Bacillota</taxon>
        <taxon>Bacilli</taxon>
        <taxon>Bacillales</taxon>
        <taxon>Sporolactobacillaceae</taxon>
        <taxon>Sporolactobacillus</taxon>
    </lineage>
</organism>
<accession>A0ABS2Q5L2</accession>
<protein>
    <recommendedName>
        <fullName evidence="3">Bacteriophage abortive infection AbiH</fullName>
    </recommendedName>
</protein>